<evidence type="ECO:0000256" key="2">
    <source>
        <dbReference type="PROSITE-ProRule" id="PRU00335"/>
    </source>
</evidence>
<dbReference type="PROSITE" id="PS50977">
    <property type="entry name" value="HTH_TETR_2"/>
    <property type="match status" value="1"/>
</dbReference>
<feature type="domain" description="HTH tetR-type" evidence="3">
    <location>
        <begin position="31"/>
        <end position="91"/>
    </location>
</feature>
<protein>
    <recommendedName>
        <fullName evidence="3">HTH tetR-type domain-containing protein</fullName>
    </recommendedName>
</protein>
<dbReference type="PRINTS" id="PR00455">
    <property type="entry name" value="HTHTETR"/>
</dbReference>
<evidence type="ECO:0000259" key="3">
    <source>
        <dbReference type="PROSITE" id="PS50977"/>
    </source>
</evidence>
<dbReference type="EMBL" id="MLJI01000002">
    <property type="protein sequence ID" value="ORM89569.1"/>
    <property type="molecule type" value="Genomic_DNA"/>
</dbReference>
<dbReference type="Gene3D" id="1.10.357.10">
    <property type="entry name" value="Tetracycline Repressor, domain 2"/>
    <property type="match status" value="1"/>
</dbReference>
<keyword evidence="5" id="KW-1185">Reference proteome</keyword>
<dbReference type="InterPro" id="IPR009057">
    <property type="entry name" value="Homeodomain-like_sf"/>
</dbReference>
<name>A0A1X1EKY9_PANCY</name>
<dbReference type="PANTHER" id="PTHR43479">
    <property type="entry name" value="ACREF/ENVCD OPERON REPRESSOR-RELATED"/>
    <property type="match status" value="1"/>
</dbReference>
<dbReference type="AlphaFoldDB" id="A0A1X1EKY9"/>
<dbReference type="PANTHER" id="PTHR43479:SF8">
    <property type="entry name" value="TRANSCRIPTIONAL REGULATOR, TETR FAMILY"/>
    <property type="match status" value="1"/>
</dbReference>
<dbReference type="InterPro" id="IPR050624">
    <property type="entry name" value="HTH-type_Tx_Regulator"/>
</dbReference>
<evidence type="ECO:0000313" key="5">
    <source>
        <dbReference type="Proteomes" id="UP000193749"/>
    </source>
</evidence>
<proteinExistence type="predicted"/>
<evidence type="ECO:0000313" key="4">
    <source>
        <dbReference type="EMBL" id="ORM89569.1"/>
    </source>
</evidence>
<organism evidence="4 5">
    <name type="scientific">Pantoea cypripedii</name>
    <name type="common">Pectobacterium cypripedii</name>
    <name type="synonym">Erwinia cypripedii</name>
    <dbReference type="NCBI Taxonomy" id="55209"/>
    <lineage>
        <taxon>Bacteria</taxon>
        <taxon>Pseudomonadati</taxon>
        <taxon>Pseudomonadota</taxon>
        <taxon>Gammaproteobacteria</taxon>
        <taxon>Enterobacterales</taxon>
        <taxon>Erwiniaceae</taxon>
        <taxon>Pantoea</taxon>
    </lineage>
</organism>
<sequence>MFAGGASDILKTSNSLICMKMKKVRNVTKGEKTRQRLLEVSAALFAEHSYHGTRVSDIVSAAGVTQPSFYSYFKTKDEIYQLLLDKFDEELEELVVSMLIDASLPKEDVQKNITASFRKYLDFFTHHHHLTKISMFQPPQSDATRNKLHKWIVRNMQLEQQRGFFSQEISVDVLAGCYLGILIQTLLEEPDVSELEAISHERGKFLYGGLTYKTAK</sequence>
<dbReference type="SUPFAM" id="SSF46689">
    <property type="entry name" value="Homeodomain-like"/>
    <property type="match status" value="1"/>
</dbReference>
<reference evidence="4 5" key="1">
    <citation type="journal article" date="2017" name="Antonie Van Leeuwenhoek">
        <title>Phylogenomic resolution of the bacterial genus Pantoea and its relationship with Erwinia and Tatumella.</title>
        <authorList>
            <person name="Palmer M."/>
            <person name="Steenkamp E.T."/>
            <person name="Coetzee M.P."/>
            <person name="Chan W.Y."/>
            <person name="van Zyl E."/>
            <person name="De Maayer P."/>
            <person name="Coutinho T.A."/>
            <person name="Blom J."/>
            <person name="Smits T.H."/>
            <person name="Duffy B."/>
            <person name="Venter S.N."/>
        </authorList>
    </citation>
    <scope>NUCLEOTIDE SEQUENCE [LARGE SCALE GENOMIC DNA]</scope>
    <source>
        <strain evidence="4 5">LMG 2657</strain>
    </source>
</reference>
<comment type="caution">
    <text evidence="4">The sequence shown here is derived from an EMBL/GenBank/DDBJ whole genome shotgun (WGS) entry which is preliminary data.</text>
</comment>
<dbReference type="Pfam" id="PF00440">
    <property type="entry name" value="TetR_N"/>
    <property type="match status" value="1"/>
</dbReference>
<keyword evidence="1 2" id="KW-0238">DNA-binding</keyword>
<dbReference type="InterPro" id="IPR001647">
    <property type="entry name" value="HTH_TetR"/>
</dbReference>
<accession>A0A1X1EKY9</accession>
<dbReference type="STRING" id="55209.HA50_23420"/>
<dbReference type="GO" id="GO:0003677">
    <property type="term" value="F:DNA binding"/>
    <property type="evidence" value="ECO:0007669"/>
    <property type="project" value="UniProtKB-UniRule"/>
</dbReference>
<dbReference type="Proteomes" id="UP000193749">
    <property type="component" value="Unassembled WGS sequence"/>
</dbReference>
<evidence type="ECO:0000256" key="1">
    <source>
        <dbReference type="ARBA" id="ARBA00023125"/>
    </source>
</evidence>
<gene>
    <name evidence="4" type="ORF">HA50_23420</name>
</gene>
<feature type="DNA-binding region" description="H-T-H motif" evidence="2">
    <location>
        <begin position="54"/>
        <end position="73"/>
    </location>
</feature>